<dbReference type="Proteomes" id="UP001277972">
    <property type="component" value="Unassembled WGS sequence"/>
</dbReference>
<comment type="caution">
    <text evidence="1">The sequence shown here is derived from an EMBL/GenBank/DDBJ whole genome shotgun (WGS) entry which is preliminary data.</text>
</comment>
<gene>
    <name evidence="1" type="ORF">SH601_14840</name>
</gene>
<proteinExistence type="predicted"/>
<protein>
    <submittedName>
        <fullName evidence="1">SDR family NAD(P)-dependent oxidoreductase</fullName>
    </submittedName>
</protein>
<evidence type="ECO:0000313" key="2">
    <source>
        <dbReference type="Proteomes" id="UP001277972"/>
    </source>
</evidence>
<keyword evidence="2" id="KW-1185">Reference proteome</keyword>
<name>A0ACC6M8F3_9BACI</name>
<evidence type="ECO:0000313" key="1">
    <source>
        <dbReference type="EMBL" id="MDX8047244.1"/>
    </source>
</evidence>
<accession>A0ACC6M8F3</accession>
<organism evidence="1 2">
    <name type="scientific">Gracilibacillus pellucidus</name>
    <dbReference type="NCBI Taxonomy" id="3095368"/>
    <lineage>
        <taxon>Bacteria</taxon>
        <taxon>Bacillati</taxon>
        <taxon>Bacillota</taxon>
        <taxon>Bacilli</taxon>
        <taxon>Bacillales</taxon>
        <taxon>Bacillaceae</taxon>
        <taxon>Gracilibacillus</taxon>
    </lineage>
</organism>
<sequence length="2898" mass="327587">MSNPKANRKEILKMIQNKELSADEGFNLLTQNKQKLQPNDNVYFESAWKKSTVESDKDILQSRAENILVFDSIGNISEMMISQCAKNDVNASVIVVKPGKSYHQQAEHLYFINPGIEADYHQLFRDLVKQKMMPSTIFHHWSDEKNFTEKTEISRQLEQSIYSLLYLSKALMKHSPMRKVNVLYAYTFSEDYLMPQYAAVSGFARTVNKENPHIFMKLVAIDSTDKKEFTNNIIQELGLSDHSIDIKYVENQRFVRHLIEYTPKQKERDQLPLQEKGVYVITGGTGGLGMLFAKYLARLVQARLVLTGRSALTPDKQEKLEELKELGAEVVYIQADISNKLEVEALIEKTKSLFHSLNGIIHCAGVTRDSLIINKSKEEMDEVLAAKVYGAIWLDEVTQFQNLDLFIMFSSITAEFGNEGQADYSYGNCFMDRFAERRQKMGAVTKRSGKTISINWPYWKEGGMRANEQSQKWLEKVMGLVPLQTKQGYQAFEHAIDNDAAQVMVLVGEREKINETISMAEGQQNSGSPLAFLQNNERVSSLDKKELQQKTAVYLRDILSKETKIPYHKIKPDDPLEKYGIDSMIIMNLTRTLEQYFGPLSKTLFFEYQTLTELSNYFADHHAKTLIEMLDIKFQNQRKVLKEGPAFSQPALKRRTEKKQSKKVETARTTHKNNEEIAIIGISGRYPKAKNLNEFWRILEQGSDCITEILEERWDYRKYFVAGKKKKGKTYSKWGGFIDEIDKFDPLFFNISPKEAELMDPQERLFLETVLHTIEDAGYTKHRLQRNKVGVFVGVMYGQYQLYGTSEAQQQNGFVPASSYASIANRTSYYFNFQGPSIALDTMCSSSLTAIHLACMSIHKGESNVAVAGGVNLTVHPNKYLQLSEGDFTASDGRCRSFGDGGDGYVPGEGVGAVLLKPLNKAIEDNDYIYGVIKGSSVNHGGKTNGYTVPSPNAQGNLIMEALQKSNVSPDEISYLEAHGTGTSLGDPIEISGLSKAFQNLSKKDKLPIGSVKSNIGHLESAAGIAALTKVLLQMKYKKIVPSIHSEPPNPNIDFEHSPFYVAKHLEEWAQPTVVEDGEKVTIPRMAGISSFGAGGSNAHLILQEYEQDIPAKQKGNDPQLILLSAKDKDRLKAKARQMIEFITSEEMPSYTRNHADRKVSINRLQTDIVDIVSEVMGVVKEDIDINENITDYIEDHMSLSEIIHQINQIYGMEIDTTIFSEPSSIHAMSEWLYSELNINFTDQKDQNEFVNVKDGNNLFLGDIAYTLQAGREKMDERLAFVVSDIDELKGKLELFCADQTYGEDLYVGNVQDSFRSISVFDGEAGEAFVKNLTVNKELNKLAELWLSGVEIDWDLLHQGTGRRIPLPHYPFKKERYWIPPVEKKGAVEKLHPLIERNISTLNEMKFSSQLYAHEGYLFDHTINNQQIFPSLATLEIAFAAGNLANQRMVYQLEDVVWDQPLAFKEGSLDMEVSLYSLGETVEFEIAEVNDEILKVSLQGKLTYDDHQETEIEMVNLKAIVNRCQEINTRELFKRLKDQGVMYGSGYQLIKNCYLGENEAIVQLDISEEQTEETLEYTIHPALLEGAWQAVQALLIQNQSTDNYVPYKLSKVVSTRKRLSNKCYVHVQQVNQGDDVDKVFNIQMINEAEQVIVTIRDLTAKLFVTDVVKEQHSSQLLKPAVSNSLSIEKLQKMVASDIQKYAANILKMKPEQLDINTEFDQYGFDSVGLKAYADQLSDAYNVEILPTIIFSAADIKGLSQQLIIEFESEIRDHYEQKEVPKVQMTNKSKELLEPLSKRYKDGVHITTAKSSRQSEAIAIIGMSGIFPGSENLDEFWKHLESETNLITEVPKDRWDWRDFHEDYTNGHLTTKSKWGGFIPDVDKFDPHFFKISPLEAEMMDPQQRLFLQAVWHTIEDSGYKASVLSGKNIGLFAGVQFSDYQKLLASEGKLNAQMGLGNEHSILVNRVSHFLNFHGPSEPSNTACASAGTAIHRAVNSIRMGESELAIAGGICLNLAPHTMISSDQLGILSPDGKCKTLDKNADGYVKGEGVAAVMLKPLNQAIKDHDNIHAIIKGTAVNHGGKAASLTAPNPKAQTEVLVKAYEEAQIDPSTISYLELHGTGTELGDPIEIEGIKNAFQRLTENQKQRNDEKYYCGLGSVKTNIGHLEPASGIAGLLKLVLSMKNKTLPGMLHLEEVNPYVNTKNTPFYIVDKTQDWKRMNDGKGNEIPRRAGVSSFGFGGANSHIVLEEYERPKQNYETKKQHIFILSAKNRNQLKEYAKNITQYLEHKFSKQEEHEFTDFIYTLQVGREEMEERLACVVSEANELVNLLHEFVAGGTDGGNLYTSQKQINYKVLEQDSDQDDHRFIQGLINKQDWGQVAEHWVSGKEVDWQTLYTEEKPFRISLPTYPFAKERYWAVSNKKPEIIPQGNNIIQNDQKIDLHQNNSKNGSNFFDVLSTSTNNHKNVLNDDGVAAAKEVLKNEDTASEELRMVIVELKSIFSNVLKLEEHEIQEDLNLGEYGVDSIVSSVIVQDIQQVYNLSLPLSVIVEYPTLFELSRHVMDELKREGLLQDLNTVPQNQHSVQTRNVEQHRDIPVKRVKLPPELIPLNGRGHHQNAFFVHGGPGLAAFYNNLSAALGNQYPVYVFQARGVDGKTMPRDFEEMVNHYMQCIRIAQPQGPYIIGGYSFGGIIAYEMAQRFMQQGEEVQKLILFDTFPPHPEANEIFYSNSDPNNSFFKLMMGNEFANARENKAALILSEDLEGVHPNLHIAHIAKLAKERGNSPLTVEDIYNFISGACRLNDYAGSTYDTYRPKPYYGNVLYLKATDGFLGADNWMGLDPVNVYGDYDYTKPWHQWVKGKLDIVEVPCDHFNILEEPSLTIVKRSIKAIIKVKNEVMS</sequence>
<dbReference type="EMBL" id="JAWZSR010000010">
    <property type="protein sequence ID" value="MDX8047244.1"/>
    <property type="molecule type" value="Genomic_DNA"/>
</dbReference>
<reference evidence="1" key="1">
    <citation type="submission" date="2023-11" db="EMBL/GenBank/DDBJ databases">
        <title>Gracilibacillus pellucida a moderately halophilic bacterium isolated from saline soil in Xinjiang province.</title>
        <authorList>
            <person name="Zhang Z."/>
            <person name="Tan F."/>
            <person name="Wang Y."/>
            <person name="Xia M."/>
        </authorList>
    </citation>
    <scope>NUCLEOTIDE SEQUENCE</scope>
    <source>
        <strain evidence="1">S3-1-1</strain>
    </source>
</reference>